<proteinExistence type="predicted"/>
<dbReference type="AlphaFoldDB" id="A0A2G9YDQ2"/>
<dbReference type="PANTHER" id="PTHR36851:SF1">
    <property type="entry name" value="GLYCO_TRANS_2-LIKE DOMAIN-CONTAINING PROTEIN"/>
    <property type="match status" value="1"/>
</dbReference>
<keyword evidence="1" id="KW-0472">Membrane</keyword>
<dbReference type="PANTHER" id="PTHR36851">
    <property type="entry name" value="UNNAMED PRODUCT"/>
    <property type="match status" value="1"/>
</dbReference>
<keyword evidence="1" id="KW-0812">Transmembrane</keyword>
<keyword evidence="1" id="KW-1133">Transmembrane helix</keyword>
<feature type="transmembrane region" description="Helical" evidence="1">
    <location>
        <begin position="50"/>
        <end position="72"/>
    </location>
</feature>
<dbReference type="Gene3D" id="3.90.550.10">
    <property type="entry name" value="Spore Coat Polysaccharide Biosynthesis Protein SpsA, Chain A"/>
    <property type="match status" value="1"/>
</dbReference>
<feature type="transmembrane region" description="Helical" evidence="1">
    <location>
        <begin position="437"/>
        <end position="457"/>
    </location>
</feature>
<protein>
    <recommendedName>
        <fullName evidence="4">Glycosyltransferase 2-like domain-containing protein</fullName>
    </recommendedName>
</protein>
<accession>A0A2G9YDQ2</accession>
<sequence length="526" mass="60169">MQADYLNLSRAQDLKNPKEKFLYRFFEIFPGFLSWGTLGGAFILSWLAPVVVAIFIIAFDLYWLLRISYLSFHQLASYKQMKKNLKIDWMEKLKSLNPPAGGKRWPEIYHLIILPMYKEGIDIVKPTLQALENSNYPQDKMIVVLATEERAGAFSQKLAKEIKGEFGKIFFRFLITVHPKDIPGEVAGKGSNQAWAAKIAKEKIIDPLKILYQNIIVSGFDIDTRVYPQYFACLTWHYLTAKSPLRSSYQPIPVYNNNIWRAPAFSRVISTSGTFWQMMQQERPEQLVSYSSHSLPFKIFEDIGFPSDIVSDDSRIFWKSYLAYDGDYKVVPLYYPVSMDAVMAKNLLGTALNQYKQQRRWAWGCENIPYVLYGFLKNKKIPLGEKFRHCLNLLDGFWSWATCALLIFFLGWLPLILGGEGFNISLLSYNLPRLTGQIMTVAMIGMVTAAIISMLLLPPRPVGSSPWKNLSMIFQWLLLPLTLIGFGTFPALDAQTRLMLGKPLGFWVTEKISPPPLGSNQKPNNQ</sequence>
<gene>
    <name evidence="2" type="ORF">COX44_00325</name>
</gene>
<comment type="caution">
    <text evidence="2">The sequence shown here is derived from an EMBL/GenBank/DDBJ whole genome shotgun (WGS) entry which is preliminary data.</text>
</comment>
<dbReference type="Proteomes" id="UP000231480">
    <property type="component" value="Unassembled WGS sequence"/>
</dbReference>
<evidence type="ECO:0008006" key="4">
    <source>
        <dbReference type="Google" id="ProtNLM"/>
    </source>
</evidence>
<feature type="transmembrane region" description="Helical" evidence="1">
    <location>
        <begin position="469"/>
        <end position="492"/>
    </location>
</feature>
<reference evidence="2 3" key="1">
    <citation type="submission" date="2017-09" db="EMBL/GenBank/DDBJ databases">
        <title>Depth-based differentiation of microbial function through sediment-hosted aquifers and enrichment of novel symbionts in the deep terrestrial subsurface.</title>
        <authorList>
            <person name="Probst A.J."/>
            <person name="Ladd B."/>
            <person name="Jarett J.K."/>
            <person name="Geller-Mcgrath D.E."/>
            <person name="Sieber C.M."/>
            <person name="Emerson J.B."/>
            <person name="Anantharaman K."/>
            <person name="Thomas B.C."/>
            <person name="Malmstrom R."/>
            <person name="Stieglmeier M."/>
            <person name="Klingl A."/>
            <person name="Woyke T."/>
            <person name="Ryan C.M."/>
            <person name="Banfield J.F."/>
        </authorList>
    </citation>
    <scope>NUCLEOTIDE SEQUENCE [LARGE SCALE GENOMIC DNA]</scope>
    <source>
        <strain evidence="2">CG23_combo_of_CG06-09_8_20_14_all_37_13</strain>
    </source>
</reference>
<evidence type="ECO:0000313" key="3">
    <source>
        <dbReference type="Proteomes" id="UP000231480"/>
    </source>
</evidence>
<evidence type="ECO:0000313" key="2">
    <source>
        <dbReference type="EMBL" id="PIP17358.1"/>
    </source>
</evidence>
<feature type="transmembrane region" description="Helical" evidence="1">
    <location>
        <begin position="21"/>
        <end position="44"/>
    </location>
</feature>
<name>A0A2G9YDQ2_9BACT</name>
<dbReference type="EMBL" id="PCRH01000008">
    <property type="protein sequence ID" value="PIP17358.1"/>
    <property type="molecule type" value="Genomic_DNA"/>
</dbReference>
<evidence type="ECO:0000256" key="1">
    <source>
        <dbReference type="SAM" id="Phobius"/>
    </source>
</evidence>
<dbReference type="SUPFAM" id="SSF53448">
    <property type="entry name" value="Nucleotide-diphospho-sugar transferases"/>
    <property type="match status" value="1"/>
</dbReference>
<feature type="transmembrane region" description="Helical" evidence="1">
    <location>
        <begin position="397"/>
        <end position="417"/>
    </location>
</feature>
<dbReference type="InterPro" id="IPR029044">
    <property type="entry name" value="Nucleotide-diphossugar_trans"/>
</dbReference>
<organism evidence="2 3">
    <name type="scientific">Candidatus Portnoybacteria bacterium CG23_combo_of_CG06-09_8_20_14_all_37_13</name>
    <dbReference type="NCBI Taxonomy" id="1974819"/>
    <lineage>
        <taxon>Bacteria</taxon>
        <taxon>Candidatus Portnoyibacteriota</taxon>
    </lineage>
</organism>